<dbReference type="InterPro" id="IPR000504">
    <property type="entry name" value="RRM_dom"/>
</dbReference>
<dbReference type="GO" id="GO:0003729">
    <property type="term" value="F:mRNA binding"/>
    <property type="evidence" value="ECO:0007669"/>
    <property type="project" value="TreeGrafter"/>
</dbReference>
<dbReference type="STRING" id="3076.A0A2P6TS35"/>
<dbReference type="SMART" id="SM00360">
    <property type="entry name" value="RRM"/>
    <property type="match status" value="1"/>
</dbReference>
<evidence type="ECO:0000256" key="4">
    <source>
        <dbReference type="SAM" id="MobiDB-lite"/>
    </source>
</evidence>
<dbReference type="PANTHER" id="PTHR13952:SF6">
    <property type="entry name" value="U11_U12 SMALL NUCLEAR RIBONUCLEOPROTEIN 35 KDA PROTEIN"/>
    <property type="match status" value="1"/>
</dbReference>
<proteinExistence type="predicted"/>
<dbReference type="GO" id="GO:0000398">
    <property type="term" value="P:mRNA splicing, via spliceosome"/>
    <property type="evidence" value="ECO:0007669"/>
    <property type="project" value="TreeGrafter"/>
</dbReference>
<evidence type="ECO:0000256" key="1">
    <source>
        <dbReference type="ARBA" id="ARBA00004123"/>
    </source>
</evidence>
<dbReference type="SUPFAM" id="SSF54928">
    <property type="entry name" value="RNA-binding domain, RBD"/>
    <property type="match status" value="1"/>
</dbReference>
<feature type="compositionally biased region" description="Low complexity" evidence="4">
    <location>
        <begin position="267"/>
        <end position="286"/>
    </location>
</feature>
<dbReference type="GO" id="GO:0017069">
    <property type="term" value="F:snRNA binding"/>
    <property type="evidence" value="ECO:0007669"/>
    <property type="project" value="TreeGrafter"/>
</dbReference>
<dbReference type="InterPro" id="IPR035979">
    <property type="entry name" value="RBD_domain_sf"/>
</dbReference>
<keyword evidence="2" id="KW-0539">Nucleus</keyword>
<evidence type="ECO:0000259" key="5">
    <source>
        <dbReference type="PROSITE" id="PS50102"/>
    </source>
</evidence>
<dbReference type="EMBL" id="LHPG02000008">
    <property type="protein sequence ID" value="PRW56872.1"/>
    <property type="molecule type" value="Genomic_DNA"/>
</dbReference>
<feature type="region of interest" description="Disordered" evidence="4">
    <location>
        <begin position="430"/>
        <end position="469"/>
    </location>
</feature>
<dbReference type="InterPro" id="IPR012677">
    <property type="entry name" value="Nucleotide-bd_a/b_plait_sf"/>
</dbReference>
<name>A0A2P6TS35_CHLSO</name>
<dbReference type="PROSITE" id="PS50102">
    <property type="entry name" value="RRM"/>
    <property type="match status" value="1"/>
</dbReference>
<dbReference type="InterPro" id="IPR051183">
    <property type="entry name" value="U1_U11-U12_snRNP_70-35kDa"/>
</dbReference>
<reference evidence="6 7" key="1">
    <citation type="journal article" date="2018" name="Plant J.">
        <title>Genome sequences of Chlorella sorokiniana UTEX 1602 and Micractinium conductrix SAG 241.80: implications to maltose excretion by a green alga.</title>
        <authorList>
            <person name="Arriola M.B."/>
            <person name="Velmurugan N."/>
            <person name="Zhang Y."/>
            <person name="Plunkett M.H."/>
            <person name="Hondzo H."/>
            <person name="Barney B.M."/>
        </authorList>
    </citation>
    <scope>NUCLEOTIDE SEQUENCE [LARGE SCALE GENOMIC DNA]</scope>
    <source>
        <strain evidence="7">UTEX 1602</strain>
    </source>
</reference>
<feature type="compositionally biased region" description="Low complexity" evidence="4">
    <location>
        <begin position="226"/>
        <end position="242"/>
    </location>
</feature>
<feature type="compositionally biased region" description="Basic residues" evidence="4">
    <location>
        <begin position="172"/>
        <end position="184"/>
    </location>
</feature>
<gene>
    <name evidence="6" type="ORF">C2E21_4467</name>
</gene>
<dbReference type="AlphaFoldDB" id="A0A2P6TS35"/>
<feature type="compositionally biased region" description="Pro residues" evidence="4">
    <location>
        <begin position="287"/>
        <end position="297"/>
    </location>
</feature>
<sequence>MGDRHITLADAGGYPGSPRGPAGSYRPYDPSKTLYVGQLRYDTDERTVRKWFEAYGPVNSVKLIYDKETGRSKGFGFVTFEDERDALDALNDAGGRDLDGAAIRVNTARGTPYPIGGGRGRGRGGGGFYGGRGGAPYRPPNNYAGGDRRVAPGAGAPGERYSPRYSPGRYSPRSRSRSRSKSPRRHDERYEDDQPPAKRRRYSRSPSRSRSRSRTSRSPSRDSRSPSRSPSRSRSPSPRRTSAQNGVAPPPAGGGSAPLARDGTPDGGAAAAPATATAGAGGAAPQARPPGAKPPPSAEAVKKELLRLRRQEKELGGRVRSLQEEVERRDRQLSDARKELEELHPQLERYKAWVAALLDGTGRLASSRRALEAAEGDVKRREEALARLHHSIVAEAEAEGLHLEGGHPHMAEDDDAAWEQLAAEIQASEQVAAASMGHPSARRNGSRPPSRAAAATPQGPSGVPPAQDGAAVAAAGDTQQQQADLQLQAAVQEAIEEDEPAAAGGGGGSGNWTQAVPGVEAPAANRFAGMKLTVPAA</sequence>
<evidence type="ECO:0000256" key="2">
    <source>
        <dbReference type="ARBA" id="ARBA00023242"/>
    </source>
</evidence>
<evidence type="ECO:0000313" key="7">
    <source>
        <dbReference type="Proteomes" id="UP000239899"/>
    </source>
</evidence>
<comment type="subcellular location">
    <subcellularLocation>
        <location evidence="1">Nucleus</location>
    </subcellularLocation>
</comment>
<feature type="region of interest" description="Disordered" evidence="4">
    <location>
        <begin position="1"/>
        <end position="29"/>
    </location>
</feature>
<feature type="compositionally biased region" description="Basic residues" evidence="4">
    <location>
        <begin position="197"/>
        <end position="215"/>
    </location>
</feature>
<organism evidence="6 7">
    <name type="scientific">Chlorella sorokiniana</name>
    <name type="common">Freshwater green alga</name>
    <dbReference type="NCBI Taxonomy" id="3076"/>
    <lineage>
        <taxon>Eukaryota</taxon>
        <taxon>Viridiplantae</taxon>
        <taxon>Chlorophyta</taxon>
        <taxon>core chlorophytes</taxon>
        <taxon>Trebouxiophyceae</taxon>
        <taxon>Chlorellales</taxon>
        <taxon>Chlorellaceae</taxon>
        <taxon>Chlorella clade</taxon>
        <taxon>Chlorella</taxon>
    </lineage>
</organism>
<protein>
    <submittedName>
        <fullName evidence="6">RNA recognition motif-containing</fullName>
    </submittedName>
</protein>
<evidence type="ECO:0000313" key="6">
    <source>
        <dbReference type="EMBL" id="PRW56872.1"/>
    </source>
</evidence>
<feature type="region of interest" description="Disordered" evidence="4">
    <location>
        <begin position="494"/>
        <end position="516"/>
    </location>
</feature>
<keyword evidence="7" id="KW-1185">Reference proteome</keyword>
<evidence type="ECO:0000256" key="3">
    <source>
        <dbReference type="PROSITE-ProRule" id="PRU00176"/>
    </source>
</evidence>
<dbReference type="Gene3D" id="3.30.70.330">
    <property type="match status" value="1"/>
</dbReference>
<keyword evidence="3" id="KW-0694">RNA-binding</keyword>
<dbReference type="Proteomes" id="UP000239899">
    <property type="component" value="Unassembled WGS sequence"/>
</dbReference>
<feature type="domain" description="RRM" evidence="5">
    <location>
        <begin position="32"/>
        <end position="110"/>
    </location>
</feature>
<accession>A0A2P6TS35</accession>
<dbReference type="PANTHER" id="PTHR13952">
    <property type="entry name" value="U1 SMALL NUCLEAR RIBONUCLEOPROTEIN 70 KD"/>
    <property type="match status" value="1"/>
</dbReference>
<feature type="region of interest" description="Disordered" evidence="4">
    <location>
        <begin position="108"/>
        <end position="332"/>
    </location>
</feature>
<feature type="compositionally biased region" description="Gly residues" evidence="4">
    <location>
        <begin position="115"/>
        <end position="134"/>
    </location>
</feature>
<dbReference type="GO" id="GO:0071011">
    <property type="term" value="C:precatalytic spliceosome"/>
    <property type="evidence" value="ECO:0007669"/>
    <property type="project" value="TreeGrafter"/>
</dbReference>
<dbReference type="Pfam" id="PF00076">
    <property type="entry name" value="RRM_1"/>
    <property type="match status" value="1"/>
</dbReference>
<feature type="compositionally biased region" description="Low complexity" evidence="4">
    <location>
        <begin position="446"/>
        <end position="457"/>
    </location>
</feature>
<dbReference type="OrthoDB" id="515283at2759"/>
<comment type="caution">
    <text evidence="6">The sequence shown here is derived from an EMBL/GenBank/DDBJ whole genome shotgun (WGS) entry which is preliminary data.</text>
</comment>
<feature type="compositionally biased region" description="Basic and acidic residues" evidence="4">
    <location>
        <begin position="300"/>
        <end position="332"/>
    </location>
</feature>